<feature type="region of interest" description="Disordered" evidence="1">
    <location>
        <begin position="254"/>
        <end position="276"/>
    </location>
</feature>
<dbReference type="Proteomes" id="UP000269721">
    <property type="component" value="Unassembled WGS sequence"/>
</dbReference>
<dbReference type="AlphaFoldDB" id="A0A4V1IRF5"/>
<name>A0A4V1IRF5_9FUNG</name>
<gene>
    <name evidence="2" type="ORF">BDK51DRAFT_51557</name>
</gene>
<dbReference type="EMBL" id="KZ995839">
    <property type="protein sequence ID" value="RKO89877.1"/>
    <property type="molecule type" value="Genomic_DNA"/>
</dbReference>
<evidence type="ECO:0000313" key="2">
    <source>
        <dbReference type="EMBL" id="RKO89877.1"/>
    </source>
</evidence>
<evidence type="ECO:0000256" key="1">
    <source>
        <dbReference type="SAM" id="MobiDB-lite"/>
    </source>
</evidence>
<organism evidence="2 3">
    <name type="scientific">Blyttiomyces helicus</name>
    <dbReference type="NCBI Taxonomy" id="388810"/>
    <lineage>
        <taxon>Eukaryota</taxon>
        <taxon>Fungi</taxon>
        <taxon>Fungi incertae sedis</taxon>
        <taxon>Chytridiomycota</taxon>
        <taxon>Chytridiomycota incertae sedis</taxon>
        <taxon>Chytridiomycetes</taxon>
        <taxon>Chytridiomycetes incertae sedis</taxon>
        <taxon>Blyttiomyces</taxon>
    </lineage>
</organism>
<accession>A0A4V1IRF5</accession>
<feature type="compositionally biased region" description="Basic and acidic residues" evidence="1">
    <location>
        <begin position="257"/>
        <end position="272"/>
    </location>
</feature>
<feature type="compositionally biased region" description="Polar residues" evidence="1">
    <location>
        <begin position="70"/>
        <end position="80"/>
    </location>
</feature>
<reference evidence="3" key="1">
    <citation type="journal article" date="2018" name="Nat. Microbiol.">
        <title>Leveraging single-cell genomics to expand the fungal tree of life.</title>
        <authorList>
            <person name="Ahrendt S.R."/>
            <person name="Quandt C.A."/>
            <person name="Ciobanu D."/>
            <person name="Clum A."/>
            <person name="Salamov A."/>
            <person name="Andreopoulos B."/>
            <person name="Cheng J.F."/>
            <person name="Woyke T."/>
            <person name="Pelin A."/>
            <person name="Henrissat B."/>
            <person name="Reynolds N.K."/>
            <person name="Benny G.L."/>
            <person name="Smith M.E."/>
            <person name="James T.Y."/>
            <person name="Grigoriev I.V."/>
        </authorList>
    </citation>
    <scope>NUCLEOTIDE SEQUENCE [LARGE SCALE GENOMIC DNA]</scope>
</reference>
<proteinExistence type="predicted"/>
<keyword evidence="3" id="KW-1185">Reference proteome</keyword>
<protein>
    <submittedName>
        <fullName evidence="2">Uncharacterized protein</fullName>
    </submittedName>
</protein>
<feature type="region of interest" description="Disordered" evidence="1">
    <location>
        <begin position="162"/>
        <end position="219"/>
    </location>
</feature>
<evidence type="ECO:0000313" key="3">
    <source>
        <dbReference type="Proteomes" id="UP000269721"/>
    </source>
</evidence>
<sequence>MPMLYCWVANNQYQHLYQSSQERRVRQKAAIVADDAEAKRRCRNNQADDSDQVEPHSVSPLYLQPDPSPSALSQTLTSDAASRRRESGQSHPHRVVEQDQSNAVVVDPGSAFHANFSEDRFCYGEQGQAHGEAVVLAATLLESEGEKEALFGAIEHHFNEAGQKQSTSVVPPIPITSNLRRRNPQLAPAKPGTRHQAPGTRHQTPSVERESKEASSSTAGFPLIVTTSLSHTVDVVQRCALGMRPFPLLLPSTEPSELLRHSPPEDPGREPSTDPMMGFRLSALEQFSPSKDPLPSRFPDPRIPFLNIFTQGFLSFTAERSAVALVKAEGERRERPGCKNGGAIIQGLLLNAGPGRDSDPDHDTWRASTLFVLAELAVKMLSGRCYETCDSVRRFAHLEVLTLEGDHNDLRFATLTDFRPPPRRVDIETSVNPNDLQMASNLIEGMSLCDYHAGFAQVQLLELPAGVQQRSLVIAMSVQYLAFTSDSCAMGAQGPSTSDKRD</sequence>
<feature type="region of interest" description="Disordered" evidence="1">
    <location>
        <begin position="37"/>
        <end position="103"/>
    </location>
</feature>